<proteinExistence type="predicted"/>
<organism evidence="1 2">
    <name type="scientific">Trifolium medium</name>
    <dbReference type="NCBI Taxonomy" id="97028"/>
    <lineage>
        <taxon>Eukaryota</taxon>
        <taxon>Viridiplantae</taxon>
        <taxon>Streptophyta</taxon>
        <taxon>Embryophyta</taxon>
        <taxon>Tracheophyta</taxon>
        <taxon>Spermatophyta</taxon>
        <taxon>Magnoliopsida</taxon>
        <taxon>eudicotyledons</taxon>
        <taxon>Gunneridae</taxon>
        <taxon>Pentapetalae</taxon>
        <taxon>rosids</taxon>
        <taxon>fabids</taxon>
        <taxon>Fabales</taxon>
        <taxon>Fabaceae</taxon>
        <taxon>Papilionoideae</taxon>
        <taxon>50 kb inversion clade</taxon>
        <taxon>NPAAA clade</taxon>
        <taxon>Hologalegina</taxon>
        <taxon>IRL clade</taxon>
        <taxon>Trifolieae</taxon>
        <taxon>Trifolium</taxon>
    </lineage>
</organism>
<evidence type="ECO:0000313" key="2">
    <source>
        <dbReference type="Proteomes" id="UP000265520"/>
    </source>
</evidence>
<accession>A0A392TIK3</accession>
<dbReference type="AlphaFoldDB" id="A0A392TIK3"/>
<dbReference type="Proteomes" id="UP000265520">
    <property type="component" value="Unassembled WGS sequence"/>
</dbReference>
<reference evidence="1 2" key="1">
    <citation type="journal article" date="2018" name="Front. Plant Sci.">
        <title>Red Clover (Trifolium pratense) and Zigzag Clover (T. medium) - A Picture of Genomic Similarities and Differences.</title>
        <authorList>
            <person name="Dluhosova J."/>
            <person name="Istvanek J."/>
            <person name="Nedelnik J."/>
            <person name="Repkova J."/>
        </authorList>
    </citation>
    <scope>NUCLEOTIDE SEQUENCE [LARGE SCALE GENOMIC DNA]</scope>
    <source>
        <strain evidence="2">cv. 10/8</strain>
        <tissue evidence="1">Leaf</tissue>
    </source>
</reference>
<keyword evidence="2" id="KW-1185">Reference proteome</keyword>
<evidence type="ECO:0000313" key="1">
    <source>
        <dbReference type="EMBL" id="MCI59946.1"/>
    </source>
</evidence>
<sequence>YRWWFDLILRMGVVDNGSYDAVLCLFLVYDLWVQVDGCC</sequence>
<dbReference type="EMBL" id="LXQA010572452">
    <property type="protein sequence ID" value="MCI59946.1"/>
    <property type="molecule type" value="Genomic_DNA"/>
</dbReference>
<comment type="caution">
    <text evidence="1">The sequence shown here is derived from an EMBL/GenBank/DDBJ whole genome shotgun (WGS) entry which is preliminary data.</text>
</comment>
<name>A0A392TIK3_9FABA</name>
<protein>
    <submittedName>
        <fullName evidence="1">Uncharacterized protein</fullName>
    </submittedName>
</protein>
<feature type="non-terminal residue" evidence="1">
    <location>
        <position position="1"/>
    </location>
</feature>